<accession>A0ABR2JZ68</accession>
<dbReference type="SUPFAM" id="SSF48403">
    <property type="entry name" value="Ankyrin repeat"/>
    <property type="match status" value="1"/>
</dbReference>
<dbReference type="PANTHER" id="PTHR24159">
    <property type="match status" value="1"/>
</dbReference>
<evidence type="ECO:0000313" key="2">
    <source>
        <dbReference type="Proteomes" id="UP001470230"/>
    </source>
</evidence>
<name>A0ABR2JZ68_9EUKA</name>
<evidence type="ECO:0000313" key="1">
    <source>
        <dbReference type="EMBL" id="KAK8883803.1"/>
    </source>
</evidence>
<dbReference type="PANTHER" id="PTHR24159:SF5">
    <property type="entry name" value="ANK_REP_REGION DOMAIN-CONTAINING PROTEIN"/>
    <property type="match status" value="1"/>
</dbReference>
<sequence length="391" mass="47453">MEVQKYFDQKEELYINLIAFIENREFDDKDFEILIENIDSLDIKNSKEEMEHFFRLIISISNNHYRFIGFQDKIERILQYFDNIQNFFTNSELYNIFESNKRILAYFLKKQIIIVNEFIYDIIKNKQEMNGVKYFNFFLPEIKNFEKDEKEIEKIEKEIQSYSCYDEKRSQGENDSYIASLIRQDSIEEFVSYTIQTNYSLSSIIKPSVFETNSFLNDNEPTLIEYAAFFGSIQIFNYLKISGIELIPSLWLYSIHSNDAEMIHLLEENQVKPPNNSYETCLFEAIKCHHNEIAQYIENNLISNPQNQLNFDEKITDCSFCYYNYFYFPKKYTESYLLFYYCQYNYYNIVDIFFHYKSFEIQRMLTITNYKYNNISIIMFSMQFFDSYVFK</sequence>
<protein>
    <recommendedName>
        <fullName evidence="3">DUF3447 domain-containing protein</fullName>
    </recommendedName>
</protein>
<dbReference type="Proteomes" id="UP001470230">
    <property type="component" value="Unassembled WGS sequence"/>
</dbReference>
<evidence type="ECO:0008006" key="3">
    <source>
        <dbReference type="Google" id="ProtNLM"/>
    </source>
</evidence>
<organism evidence="1 2">
    <name type="scientific">Tritrichomonas musculus</name>
    <dbReference type="NCBI Taxonomy" id="1915356"/>
    <lineage>
        <taxon>Eukaryota</taxon>
        <taxon>Metamonada</taxon>
        <taxon>Parabasalia</taxon>
        <taxon>Tritrichomonadida</taxon>
        <taxon>Tritrichomonadidae</taxon>
        <taxon>Tritrichomonas</taxon>
    </lineage>
</organism>
<comment type="caution">
    <text evidence="1">The sequence shown here is derived from an EMBL/GenBank/DDBJ whole genome shotgun (WGS) entry which is preliminary data.</text>
</comment>
<dbReference type="EMBL" id="JAPFFF010000008">
    <property type="protein sequence ID" value="KAK8883803.1"/>
    <property type="molecule type" value="Genomic_DNA"/>
</dbReference>
<reference evidence="1 2" key="1">
    <citation type="submission" date="2024-04" db="EMBL/GenBank/DDBJ databases">
        <title>Tritrichomonas musculus Genome.</title>
        <authorList>
            <person name="Alves-Ferreira E."/>
            <person name="Grigg M."/>
            <person name="Lorenzi H."/>
            <person name="Galac M."/>
        </authorList>
    </citation>
    <scope>NUCLEOTIDE SEQUENCE [LARGE SCALE GENOMIC DNA]</scope>
    <source>
        <strain evidence="1 2">EAF2021</strain>
    </source>
</reference>
<keyword evidence="2" id="KW-1185">Reference proteome</keyword>
<proteinExistence type="predicted"/>
<gene>
    <name evidence="1" type="ORF">M9Y10_042902</name>
</gene>
<dbReference type="InterPro" id="IPR036770">
    <property type="entry name" value="Ankyrin_rpt-contain_sf"/>
</dbReference>